<evidence type="ECO:0000313" key="2">
    <source>
        <dbReference type="Proteomes" id="UP001153331"/>
    </source>
</evidence>
<comment type="caution">
    <text evidence="1">The sequence shown here is derived from an EMBL/GenBank/DDBJ whole genome shotgun (WGS) entry which is preliminary data.</text>
</comment>
<name>A0ACC2IQD9_9PLEO</name>
<accession>A0ACC2IQD9</accession>
<gene>
    <name evidence="1" type="ORF">OPT61_g1407</name>
</gene>
<reference evidence="1" key="1">
    <citation type="submission" date="2022-11" db="EMBL/GenBank/DDBJ databases">
        <title>Genome Sequence of Boeremia exigua.</title>
        <authorList>
            <person name="Buettner E."/>
        </authorList>
    </citation>
    <scope>NUCLEOTIDE SEQUENCE</scope>
    <source>
        <strain evidence="1">CU02</strain>
    </source>
</reference>
<proteinExistence type="predicted"/>
<protein>
    <submittedName>
        <fullName evidence="1">Uncharacterized protein</fullName>
    </submittedName>
</protein>
<organism evidence="1 2">
    <name type="scientific">Boeremia exigua</name>
    <dbReference type="NCBI Taxonomy" id="749465"/>
    <lineage>
        <taxon>Eukaryota</taxon>
        <taxon>Fungi</taxon>
        <taxon>Dikarya</taxon>
        <taxon>Ascomycota</taxon>
        <taxon>Pezizomycotina</taxon>
        <taxon>Dothideomycetes</taxon>
        <taxon>Pleosporomycetidae</taxon>
        <taxon>Pleosporales</taxon>
        <taxon>Pleosporineae</taxon>
        <taxon>Didymellaceae</taxon>
        <taxon>Boeremia</taxon>
    </lineage>
</organism>
<keyword evidence="2" id="KW-1185">Reference proteome</keyword>
<dbReference type="EMBL" id="JAPHNI010000055">
    <property type="protein sequence ID" value="KAJ8117370.1"/>
    <property type="molecule type" value="Genomic_DNA"/>
</dbReference>
<sequence>MQVRLPGLSEKRSLAVVAGEQRPRGLGEQLVVSSERNPRRTASVVTRRRAAPARRSQVRHKAQQRPGVFRP</sequence>
<dbReference type="Proteomes" id="UP001153331">
    <property type="component" value="Unassembled WGS sequence"/>
</dbReference>
<evidence type="ECO:0000313" key="1">
    <source>
        <dbReference type="EMBL" id="KAJ8117370.1"/>
    </source>
</evidence>